<dbReference type="AlphaFoldDB" id="A0A365P6J0"/>
<feature type="region of interest" description="Disordered" evidence="1">
    <location>
        <begin position="77"/>
        <end position="109"/>
    </location>
</feature>
<accession>A0A365P6J0</accession>
<evidence type="ECO:0000313" key="3">
    <source>
        <dbReference type="Proteomes" id="UP000252187"/>
    </source>
</evidence>
<gene>
    <name evidence="2" type="ORF">DQ226_16645</name>
</gene>
<name>A0A365P6J0_9ACTN</name>
<protein>
    <submittedName>
        <fullName evidence="2">Uncharacterized protein</fullName>
    </submittedName>
</protein>
<evidence type="ECO:0000313" key="2">
    <source>
        <dbReference type="EMBL" id="RBA30595.1"/>
    </source>
</evidence>
<dbReference type="EMBL" id="QNTT01000074">
    <property type="protein sequence ID" value="RBA30595.1"/>
    <property type="molecule type" value="Genomic_DNA"/>
</dbReference>
<comment type="caution">
    <text evidence="2">The sequence shown here is derived from an EMBL/GenBank/DDBJ whole genome shotgun (WGS) entry which is preliminary data.</text>
</comment>
<organism evidence="2 3">
    <name type="scientific">Dietzia maris</name>
    <dbReference type="NCBI Taxonomy" id="37915"/>
    <lineage>
        <taxon>Bacteria</taxon>
        <taxon>Bacillati</taxon>
        <taxon>Actinomycetota</taxon>
        <taxon>Actinomycetes</taxon>
        <taxon>Mycobacteriales</taxon>
        <taxon>Dietziaceae</taxon>
        <taxon>Dietzia</taxon>
    </lineage>
</organism>
<proteinExistence type="predicted"/>
<sequence length="109" mass="12152">MSEQPDTVRRMDELLDPIRQAADQVGEGLFLELLRWHRAVVGLPDFNPTTHSAYPAAIAELGDDRAAELLRDLRRAARDPRRHRHGADGKPRYRGGKTLGSSIRGELSG</sequence>
<reference evidence="2 3" key="1">
    <citation type="submission" date="2018-06" db="EMBL/GenBank/DDBJ databases">
        <title>Whole genome sequencing of four bacterial strains from South Shetland trench revealing bio-synthetic gene clusters.</title>
        <authorList>
            <person name="Abdel-Mageed W.M."/>
            <person name="Lehri B."/>
            <person name="Jarmusch S.A."/>
            <person name="Miranda K."/>
            <person name="Goodfellow M."/>
            <person name="Jaspars M."/>
            <person name="Karlyshev A.V."/>
        </authorList>
    </citation>
    <scope>NUCLEOTIDE SEQUENCE [LARGE SCALE GENOMIC DNA]</scope>
    <source>
        <strain evidence="2 3">SST1</strain>
    </source>
</reference>
<dbReference type="Proteomes" id="UP000252187">
    <property type="component" value="Unassembled WGS sequence"/>
</dbReference>
<evidence type="ECO:0000256" key="1">
    <source>
        <dbReference type="SAM" id="MobiDB-lite"/>
    </source>
</evidence>